<evidence type="ECO:0000256" key="6">
    <source>
        <dbReference type="ARBA" id="ARBA00019425"/>
    </source>
</evidence>
<dbReference type="InterPro" id="IPR014312">
    <property type="entry name" value="Succ_DH_anchor"/>
</dbReference>
<gene>
    <name evidence="17" type="primary">sdhD</name>
    <name evidence="17" type="ORF">ABS361_19400</name>
</gene>
<dbReference type="Gene3D" id="1.20.1300.10">
    <property type="entry name" value="Fumarate reductase/succinate dehydrogenase, transmembrane subunit"/>
    <property type="match status" value="1"/>
</dbReference>
<comment type="subunit">
    <text evidence="5">Part of an enzyme complex containing four subunits: a flavoprotein, an iron-sulfur protein, plus two membrane-anchoring proteins, SdhC and SdhD.</text>
</comment>
<evidence type="ECO:0000256" key="10">
    <source>
        <dbReference type="ARBA" id="ARBA00022692"/>
    </source>
</evidence>
<dbReference type="KEGG" id="mflg:ABS361_19400"/>
<dbReference type="AlphaFoldDB" id="A0AAU7X8Q7"/>
<keyword evidence="13 16" id="KW-1133">Transmembrane helix</keyword>
<comment type="function">
    <text evidence="2">Membrane-anchoring subunit of succinate dehydrogenase (SDH).</text>
</comment>
<evidence type="ECO:0000313" key="17">
    <source>
        <dbReference type="EMBL" id="XBY44181.1"/>
    </source>
</evidence>
<evidence type="ECO:0000256" key="8">
    <source>
        <dbReference type="ARBA" id="ARBA00022532"/>
    </source>
</evidence>
<dbReference type="InterPro" id="IPR000701">
    <property type="entry name" value="SuccDH_FuR_B_TM-su"/>
</dbReference>
<evidence type="ECO:0000256" key="11">
    <source>
        <dbReference type="ARBA" id="ARBA00022723"/>
    </source>
</evidence>
<dbReference type="GO" id="GO:0016020">
    <property type="term" value="C:membrane"/>
    <property type="evidence" value="ECO:0007669"/>
    <property type="project" value="UniProtKB-SubCell"/>
</dbReference>
<dbReference type="SUPFAM" id="SSF81343">
    <property type="entry name" value="Fumarate reductase respiratory complex transmembrane subunits"/>
    <property type="match status" value="1"/>
</dbReference>
<reference evidence="17" key="1">
    <citation type="submission" date="2024-06" db="EMBL/GenBank/DDBJ databases">
        <title>Methylostella associata gen. nov., sp. nov., a novel Ancalomicrobiaceae-affiliated facultatively methylotrophic bacteria that feed on methanotrophs of the genus Methylococcus.</title>
        <authorList>
            <person name="Saltykova V."/>
            <person name="Danilova O.V."/>
            <person name="Oshkin I.Y."/>
            <person name="Belova S.E."/>
            <person name="Pimenov N.V."/>
            <person name="Dedysh S.N."/>
        </authorList>
    </citation>
    <scope>NUCLEOTIDE SEQUENCE</scope>
    <source>
        <strain evidence="17">S20</strain>
    </source>
</reference>
<sequence>MTDMRTPLSRVRGLGSAKDGTEHFWLQRLTALALIPLALFLVILVLSIAHAGSPAEARAVLGSPFSAILLAASIVAGAVHMQLGMRVIIEDYVHTEGLKALALMANSFFAAIVGIASIWAVAKLSFGM</sequence>
<evidence type="ECO:0000256" key="9">
    <source>
        <dbReference type="ARBA" id="ARBA00022617"/>
    </source>
</evidence>
<comment type="pathway">
    <text evidence="4">Carbohydrate metabolism; tricarboxylic acid cycle.</text>
</comment>
<keyword evidence="9" id="KW-0349">Heme</keyword>
<evidence type="ECO:0000256" key="15">
    <source>
        <dbReference type="ARBA" id="ARBA00023136"/>
    </source>
</evidence>
<protein>
    <recommendedName>
        <fullName evidence="6">Succinate dehydrogenase hydrophobic membrane anchor subunit</fullName>
    </recommendedName>
</protein>
<dbReference type="GO" id="GO:0046872">
    <property type="term" value="F:metal ion binding"/>
    <property type="evidence" value="ECO:0007669"/>
    <property type="project" value="UniProtKB-KW"/>
</dbReference>
<dbReference type="InterPro" id="IPR034804">
    <property type="entry name" value="SQR/QFR_C/D"/>
</dbReference>
<feature type="transmembrane region" description="Helical" evidence="16">
    <location>
        <begin position="59"/>
        <end position="79"/>
    </location>
</feature>
<keyword evidence="7" id="KW-0813">Transport</keyword>
<evidence type="ECO:0000256" key="3">
    <source>
        <dbReference type="ARBA" id="ARBA00004141"/>
    </source>
</evidence>
<evidence type="ECO:0000256" key="2">
    <source>
        <dbReference type="ARBA" id="ARBA00004050"/>
    </source>
</evidence>
<evidence type="ECO:0000256" key="16">
    <source>
        <dbReference type="SAM" id="Phobius"/>
    </source>
</evidence>
<feature type="transmembrane region" description="Helical" evidence="16">
    <location>
        <begin position="100"/>
        <end position="122"/>
    </location>
</feature>
<keyword evidence="15 16" id="KW-0472">Membrane</keyword>
<evidence type="ECO:0000256" key="13">
    <source>
        <dbReference type="ARBA" id="ARBA00022989"/>
    </source>
</evidence>
<evidence type="ECO:0000256" key="1">
    <source>
        <dbReference type="ARBA" id="ARBA00001971"/>
    </source>
</evidence>
<dbReference type="NCBIfam" id="TIGR02968">
    <property type="entry name" value="succ_dehyd_anc"/>
    <property type="match status" value="1"/>
</dbReference>
<evidence type="ECO:0000256" key="5">
    <source>
        <dbReference type="ARBA" id="ARBA00011558"/>
    </source>
</evidence>
<dbReference type="RefSeq" id="WP_407049275.1">
    <property type="nucleotide sequence ID" value="NZ_CP158568.1"/>
</dbReference>
<comment type="cofactor">
    <cofactor evidence="1">
        <name>heme</name>
        <dbReference type="ChEBI" id="CHEBI:30413"/>
    </cofactor>
</comment>
<keyword evidence="11" id="KW-0479">Metal-binding</keyword>
<feature type="transmembrane region" description="Helical" evidence="16">
    <location>
        <begin position="31"/>
        <end position="53"/>
    </location>
</feature>
<accession>A0AAU7X8Q7</accession>
<dbReference type="GO" id="GO:0006099">
    <property type="term" value="P:tricarboxylic acid cycle"/>
    <property type="evidence" value="ECO:0007669"/>
    <property type="project" value="UniProtKB-KW"/>
</dbReference>
<proteinExistence type="predicted"/>
<keyword evidence="10 16" id="KW-0812">Transmembrane</keyword>
<dbReference type="CDD" id="cd03495">
    <property type="entry name" value="SQR_TypeC_SdhD_like"/>
    <property type="match status" value="1"/>
</dbReference>
<evidence type="ECO:0000256" key="7">
    <source>
        <dbReference type="ARBA" id="ARBA00022448"/>
    </source>
</evidence>
<dbReference type="GO" id="GO:0020037">
    <property type="term" value="F:heme binding"/>
    <property type="evidence" value="ECO:0007669"/>
    <property type="project" value="InterPro"/>
</dbReference>
<keyword evidence="12" id="KW-0249">Electron transport</keyword>
<evidence type="ECO:0000256" key="12">
    <source>
        <dbReference type="ARBA" id="ARBA00022982"/>
    </source>
</evidence>
<dbReference type="EMBL" id="CP158568">
    <property type="protein sequence ID" value="XBY44181.1"/>
    <property type="molecule type" value="Genomic_DNA"/>
</dbReference>
<organism evidence="17">
    <name type="scientific">Methyloraptor flagellatus</name>
    <dbReference type="NCBI Taxonomy" id="3162530"/>
    <lineage>
        <taxon>Bacteria</taxon>
        <taxon>Pseudomonadati</taxon>
        <taxon>Pseudomonadota</taxon>
        <taxon>Alphaproteobacteria</taxon>
        <taxon>Hyphomicrobiales</taxon>
        <taxon>Ancalomicrobiaceae</taxon>
        <taxon>Methyloraptor</taxon>
    </lineage>
</organism>
<dbReference type="Pfam" id="PF01127">
    <property type="entry name" value="Sdh_cyt"/>
    <property type="match status" value="1"/>
</dbReference>
<name>A0AAU7X8Q7_9HYPH</name>
<evidence type="ECO:0000256" key="4">
    <source>
        <dbReference type="ARBA" id="ARBA00005163"/>
    </source>
</evidence>
<evidence type="ECO:0000256" key="14">
    <source>
        <dbReference type="ARBA" id="ARBA00023004"/>
    </source>
</evidence>
<keyword evidence="8" id="KW-0816">Tricarboxylic acid cycle</keyword>
<comment type="subcellular location">
    <subcellularLocation>
        <location evidence="3">Membrane</location>
        <topology evidence="3">Multi-pass membrane protein</topology>
    </subcellularLocation>
</comment>
<keyword evidence="14" id="KW-0408">Iron</keyword>